<name>A0A422MTW5_9TRYP</name>
<feature type="region of interest" description="Disordered" evidence="1">
    <location>
        <begin position="197"/>
        <end position="225"/>
    </location>
</feature>
<feature type="compositionally biased region" description="Basic residues" evidence="1">
    <location>
        <begin position="200"/>
        <end position="215"/>
    </location>
</feature>
<sequence length="225" mass="24428">MRRATILFTSLRGQLVRATGRNAAETFARLPRLEGRDSRNAHFPGSRSATVADAPVERGREFVAGGGGQLAQGLAVKRARPRRTLETHLPRRSVKLPKREIRRGGAHSRQGVGALLRGGRSAIRRRNRGTGGARGVDCPGEAAACRLRRLRSGAPLLPASHRDVAETRSSLLCEAAKQQVPAPLRCGPFQRPERRAFGQRMRHSALHRSAGRGRKPPNSAVDICG</sequence>
<dbReference type="AlphaFoldDB" id="A0A422MTW5"/>
<proteinExistence type="predicted"/>
<reference evidence="2 3" key="1">
    <citation type="journal article" date="2018" name="BMC Genomics">
        <title>Genomic comparison of Trypanosoma conorhini and Trypanosoma rangeli to Trypanosoma cruzi strains of high and low virulence.</title>
        <authorList>
            <person name="Bradwell K.R."/>
            <person name="Koparde V.N."/>
            <person name="Matveyev A.V."/>
            <person name="Serrano M.G."/>
            <person name="Alves J.M."/>
            <person name="Parikh H."/>
            <person name="Huang B."/>
            <person name="Lee V."/>
            <person name="Espinosa-Alvarez O."/>
            <person name="Ortiz P.A."/>
            <person name="Costa-Martins A.G."/>
            <person name="Teixeira M.M."/>
            <person name="Buck G.A."/>
        </authorList>
    </citation>
    <scope>NUCLEOTIDE SEQUENCE [LARGE SCALE GENOMIC DNA]</scope>
    <source>
        <strain evidence="2 3">025E</strain>
    </source>
</reference>
<dbReference type="EMBL" id="MKKU01001231">
    <property type="protein sequence ID" value="RNE96670.1"/>
    <property type="molecule type" value="Genomic_DNA"/>
</dbReference>
<evidence type="ECO:0000256" key="1">
    <source>
        <dbReference type="SAM" id="MobiDB-lite"/>
    </source>
</evidence>
<organism evidence="2 3">
    <name type="scientific">Trypanosoma conorhini</name>
    <dbReference type="NCBI Taxonomy" id="83891"/>
    <lineage>
        <taxon>Eukaryota</taxon>
        <taxon>Discoba</taxon>
        <taxon>Euglenozoa</taxon>
        <taxon>Kinetoplastea</taxon>
        <taxon>Metakinetoplastina</taxon>
        <taxon>Trypanosomatida</taxon>
        <taxon>Trypanosomatidae</taxon>
        <taxon>Trypanosoma</taxon>
    </lineage>
</organism>
<gene>
    <name evidence="2" type="ORF">Tco025E_09688</name>
</gene>
<protein>
    <submittedName>
        <fullName evidence="2">Uncharacterized protein</fullName>
    </submittedName>
</protein>
<evidence type="ECO:0000313" key="2">
    <source>
        <dbReference type="EMBL" id="RNE96670.1"/>
    </source>
</evidence>
<accession>A0A422MTW5</accession>
<dbReference type="GeneID" id="40323299"/>
<evidence type="ECO:0000313" key="3">
    <source>
        <dbReference type="Proteomes" id="UP000284403"/>
    </source>
</evidence>
<dbReference type="Proteomes" id="UP000284403">
    <property type="component" value="Unassembled WGS sequence"/>
</dbReference>
<comment type="caution">
    <text evidence="2">The sequence shown here is derived from an EMBL/GenBank/DDBJ whole genome shotgun (WGS) entry which is preliminary data.</text>
</comment>
<dbReference type="RefSeq" id="XP_029223403.1">
    <property type="nucleotide sequence ID" value="XM_029376498.1"/>
</dbReference>
<keyword evidence="3" id="KW-1185">Reference proteome</keyword>